<dbReference type="InterPro" id="IPR058542">
    <property type="entry name" value="IQ_SCN5A_C"/>
</dbReference>
<evidence type="ECO:0000256" key="12">
    <source>
        <dbReference type="ARBA" id="ARBA00023157"/>
    </source>
</evidence>
<keyword evidence="6" id="KW-0677">Repeat</keyword>
<feature type="domain" description="Ion transport" evidence="18">
    <location>
        <begin position="9"/>
        <end position="153"/>
    </location>
</feature>
<feature type="transmembrane region" description="Helical" evidence="17">
    <location>
        <begin position="48"/>
        <end position="70"/>
    </location>
</feature>
<dbReference type="FunFam" id="1.10.287.70:FF:000217">
    <property type="entry name" value="Sodium channel protein"/>
    <property type="match status" value="1"/>
</dbReference>
<dbReference type="PANTHER" id="PTHR10037:SF62">
    <property type="entry name" value="SODIUM CHANNEL PROTEIN 60E"/>
    <property type="match status" value="1"/>
</dbReference>
<evidence type="ECO:0000256" key="10">
    <source>
        <dbReference type="ARBA" id="ARBA00023065"/>
    </source>
</evidence>
<feature type="domain" description="Ion transport" evidence="18">
    <location>
        <begin position="658"/>
        <end position="908"/>
    </location>
</feature>
<evidence type="ECO:0000256" key="1">
    <source>
        <dbReference type="ARBA" id="ARBA00004651"/>
    </source>
</evidence>
<evidence type="ECO:0000256" key="16">
    <source>
        <dbReference type="SAM" id="MobiDB-lite"/>
    </source>
</evidence>
<dbReference type="PROSITE" id="PS50096">
    <property type="entry name" value="IQ"/>
    <property type="match status" value="1"/>
</dbReference>
<feature type="transmembrane region" description="Helical" evidence="17">
    <location>
        <begin position="872"/>
        <end position="898"/>
    </location>
</feature>
<dbReference type="InterPro" id="IPR005821">
    <property type="entry name" value="Ion_trans_dom"/>
</dbReference>
<keyword evidence="20" id="KW-1185">Reference proteome</keyword>
<evidence type="ECO:0000256" key="7">
    <source>
        <dbReference type="ARBA" id="ARBA00022882"/>
    </source>
</evidence>
<evidence type="ECO:0000259" key="19">
    <source>
        <dbReference type="Pfam" id="PF24609"/>
    </source>
</evidence>
<feature type="transmembrane region" description="Helical" evidence="17">
    <location>
        <begin position="375"/>
        <end position="394"/>
    </location>
</feature>
<gene>
    <name evidence="21" type="primary">LOC116291084</name>
</gene>
<feature type="transmembrane region" description="Helical" evidence="17">
    <location>
        <begin position="337"/>
        <end position="355"/>
    </location>
</feature>
<evidence type="ECO:0000259" key="18">
    <source>
        <dbReference type="Pfam" id="PF00520"/>
    </source>
</evidence>
<feature type="transmembrane region" description="Helical" evidence="17">
    <location>
        <begin position="119"/>
        <end position="145"/>
    </location>
</feature>
<dbReference type="GO" id="GO:0005509">
    <property type="term" value="F:calcium ion binding"/>
    <property type="evidence" value="ECO:0007669"/>
    <property type="project" value="InterPro"/>
</dbReference>
<dbReference type="Gene3D" id="1.10.287.70">
    <property type="match status" value="3"/>
</dbReference>
<dbReference type="Proteomes" id="UP000515163">
    <property type="component" value="Unplaced"/>
</dbReference>
<dbReference type="FunFam" id="1.20.120.350:FF:000059">
    <property type="entry name" value="Sodium channel protein"/>
    <property type="match status" value="1"/>
</dbReference>
<dbReference type="GO" id="GO:0019228">
    <property type="term" value="P:neuronal action potential"/>
    <property type="evidence" value="ECO:0007669"/>
    <property type="project" value="TreeGrafter"/>
</dbReference>
<protein>
    <submittedName>
        <fullName evidence="21">Sodium channel protein 60E-like</fullName>
    </submittedName>
</protein>
<evidence type="ECO:0000256" key="14">
    <source>
        <dbReference type="ARBA" id="ARBA00023201"/>
    </source>
</evidence>
<feature type="transmembrane region" description="Helical" evidence="17">
    <location>
        <begin position="722"/>
        <end position="740"/>
    </location>
</feature>
<dbReference type="SUPFAM" id="SSF81324">
    <property type="entry name" value="Voltage-gated potassium channels"/>
    <property type="match status" value="3"/>
</dbReference>
<keyword evidence="11 17" id="KW-0472">Membrane</keyword>
<dbReference type="PANTHER" id="PTHR10037">
    <property type="entry name" value="VOLTAGE-GATED CATION CHANNEL CALCIUM AND SODIUM"/>
    <property type="match status" value="1"/>
</dbReference>
<dbReference type="GeneID" id="116291084"/>
<keyword evidence="8 17" id="KW-1133">Transmembrane helix</keyword>
<feature type="transmembrane region" description="Helical" evidence="17">
    <location>
        <begin position="572"/>
        <end position="596"/>
    </location>
</feature>
<evidence type="ECO:0000256" key="5">
    <source>
        <dbReference type="ARBA" id="ARBA00022692"/>
    </source>
</evidence>
<feature type="transmembrane region" description="Helical" evidence="17">
    <location>
        <begin position="454"/>
        <end position="480"/>
    </location>
</feature>
<dbReference type="InterPro" id="IPR043203">
    <property type="entry name" value="VGCC_Ca_Na"/>
</dbReference>
<evidence type="ECO:0000256" key="9">
    <source>
        <dbReference type="ARBA" id="ARBA00023053"/>
    </source>
</evidence>
<evidence type="ECO:0000256" key="13">
    <source>
        <dbReference type="ARBA" id="ARBA00023180"/>
    </source>
</evidence>
<evidence type="ECO:0000256" key="17">
    <source>
        <dbReference type="SAM" id="Phobius"/>
    </source>
</evidence>
<dbReference type="Gene3D" id="1.10.238.10">
    <property type="entry name" value="EF-hand"/>
    <property type="match status" value="1"/>
</dbReference>
<evidence type="ECO:0000313" key="21">
    <source>
        <dbReference type="RefSeq" id="XP_031554056.1"/>
    </source>
</evidence>
<dbReference type="PRINTS" id="PR01433">
    <property type="entry name" value="POLYCYSTIN2"/>
</dbReference>
<comment type="subcellular location">
    <subcellularLocation>
        <location evidence="1">Cell membrane</location>
        <topology evidence="1">Multi-pass membrane protein</topology>
    </subcellularLocation>
</comment>
<dbReference type="OrthoDB" id="2984333at2759"/>
<dbReference type="FunFam" id="1.10.287.70:FF:000001">
    <property type="entry name" value="Sodium channel protein"/>
    <property type="match status" value="1"/>
</dbReference>
<feature type="region of interest" description="Disordered" evidence="16">
    <location>
        <begin position="271"/>
        <end position="290"/>
    </location>
</feature>
<keyword evidence="5 17" id="KW-0812">Transmembrane</keyword>
<feature type="transmembrane region" description="Helical" evidence="17">
    <location>
        <begin position="685"/>
        <end position="710"/>
    </location>
</feature>
<evidence type="ECO:0000256" key="3">
    <source>
        <dbReference type="ARBA" id="ARBA00022461"/>
    </source>
</evidence>
<evidence type="ECO:0000256" key="4">
    <source>
        <dbReference type="ARBA" id="ARBA00022475"/>
    </source>
</evidence>
<reference evidence="21" key="1">
    <citation type="submission" date="2025-08" db="UniProtKB">
        <authorList>
            <consortium name="RefSeq"/>
        </authorList>
    </citation>
    <scope>IDENTIFICATION</scope>
</reference>
<dbReference type="InterPro" id="IPR044564">
    <property type="entry name" value="Na_chnl_inactivation_gate"/>
</dbReference>
<keyword evidence="4" id="KW-1003">Cell membrane</keyword>
<dbReference type="GO" id="GO:0005248">
    <property type="term" value="F:voltage-gated sodium channel activity"/>
    <property type="evidence" value="ECO:0007669"/>
    <property type="project" value="TreeGrafter"/>
</dbReference>
<feature type="domain" description="Ion transport" evidence="18">
    <location>
        <begin position="335"/>
        <end position="606"/>
    </location>
</feature>
<keyword evidence="14" id="KW-0739">Sodium transport</keyword>
<dbReference type="GO" id="GO:0086010">
    <property type="term" value="P:membrane depolarization during action potential"/>
    <property type="evidence" value="ECO:0007669"/>
    <property type="project" value="TreeGrafter"/>
</dbReference>
<dbReference type="InterPro" id="IPR003915">
    <property type="entry name" value="PKD_2"/>
</dbReference>
<dbReference type="FunFam" id="1.20.120.350:FF:000009">
    <property type="entry name" value="Voltage-dependent T-type calcium channel subunit alpha"/>
    <property type="match status" value="1"/>
</dbReference>
<sequence>MAELLITEHDSGLSVLRTFRLLRVFKLAQSWRTMNMLLSTIARSVGQLGNLTLVLGIVIYMLAVVGMQIFEEYYTAKNFDGEMPRWNFTDFWHSFMMIFRVLCGEWIEPLYDCMRVSNVWATLFFLTTLIIGNFLVLNLFLALLLNAFARESLEEEAQKKAKQKPSKFAQGVQRLSKVLRLRGSVSKPTKVIPTIRVQQDGEGTPDGPTLNGESRVTDSCSTFPSPSIISAVAAFQGKRGKINRDTIKRLSIALESATNDTTASTALSLAASSTSLSNQENEDDEPKDRPMTEVEECCPWCMKKASCNWITIWKQTRWYRAWRQTRFTVKNFVEHRYFEWAVLVIIMGSSFALVFEDINLPSRPRLQQALKILNIFFAVVFSAEFLLKVFGLGLVSYFKNFWNCLDVFIVVISITSVITDSTDSDSSLSSFRSLRTLRALRPLRAISRWEGMKVVVNSLLFAIPGIGNVLLVCMVFWLIFSIMGVQFFGGRFYRCVGISGSLISHDVVNNKSDCIAKGFRWVNSKINFDTSFNGFMALFQVATFEGWMEIMRDAVDARGVDLQPAEGHNFSAYAYFVIFIIFGSFFTLNLFIGVIIDNFNRLKKQYEDFGALDVFLTPSQRAWFCTLRKAANKKPKKMISRPKGKLMAKLFDVVHGSRFETIIMVLICLNIFVMMIQHYGQNDDFKLALMIINLFFTGVFTLEAILRIIVLRLHYFRQPWNIFDFVIVVLSILGIILEYLKYEFFVTPSLFRVARVFRIGRLLRFYKGARGIRRLLFALIISLPALFNIGALLFLIMFIYSIIGMSSFGYVKRTGALDSVVNFETFSNSMLLLFRLSTSAGWNDVLKPLLIQPPDCDPYLNGMPNGNCGTPWLAVLFFTTFILLTFLIIINMYIAIILENLSQAHQEEEVGITDDDLDMFYFHWERFDPGATQYIPHSALSDFVDGLEPPLRIPQPNKYACINLNIPIKQGDRVHCFDVMQSLVRRVLGDIEEEGQGGSSVAYTLMKSKMEQHFINSFPKRSKTRTESTTLRRIQEVRAASVIQKAFRQYLFNKELQRYRLARSLESVAMIERRRSSTARVLPRVIEVKVEAVPNEETV</sequence>
<keyword evidence="13" id="KW-0325">Glycoprotein</keyword>
<name>A0A6P8HEB2_ACTTE</name>
<proteinExistence type="predicted"/>
<dbReference type="RefSeq" id="XP_031554056.1">
    <property type="nucleotide sequence ID" value="XM_031698196.1"/>
</dbReference>
<dbReference type="GO" id="GO:0001518">
    <property type="term" value="C:voltage-gated sodium channel complex"/>
    <property type="evidence" value="ECO:0007669"/>
    <property type="project" value="TreeGrafter"/>
</dbReference>
<dbReference type="InterPro" id="IPR027359">
    <property type="entry name" value="Volt_channel_dom_sf"/>
</dbReference>
<dbReference type="Gene3D" id="1.20.120.350">
    <property type="entry name" value="Voltage-gated potassium channels. Chain C"/>
    <property type="match status" value="2"/>
</dbReference>
<keyword evidence="10" id="KW-0406">Ion transport</keyword>
<evidence type="ECO:0000256" key="15">
    <source>
        <dbReference type="ARBA" id="ARBA00023303"/>
    </source>
</evidence>
<dbReference type="KEGG" id="aten:116291084"/>
<keyword evidence="9" id="KW-0915">Sodium</keyword>
<accession>A0A6P8HEB2</accession>
<keyword evidence="12" id="KW-1015">Disulfide bond</keyword>
<evidence type="ECO:0000256" key="11">
    <source>
        <dbReference type="ARBA" id="ARBA00023136"/>
    </source>
</evidence>
<evidence type="ECO:0000256" key="2">
    <source>
        <dbReference type="ARBA" id="ARBA00022448"/>
    </source>
</evidence>
<dbReference type="Pfam" id="PF24609">
    <property type="entry name" value="IQ_SCN5A_C"/>
    <property type="match status" value="1"/>
</dbReference>
<feature type="transmembrane region" description="Helical" evidence="17">
    <location>
        <begin position="775"/>
        <end position="803"/>
    </location>
</feature>
<keyword evidence="7" id="KW-0851">Voltage-gated channel</keyword>
<dbReference type="Pfam" id="PF00520">
    <property type="entry name" value="Ion_trans"/>
    <property type="match status" value="3"/>
</dbReference>
<evidence type="ECO:0000313" key="20">
    <source>
        <dbReference type="Proteomes" id="UP000515163"/>
    </source>
</evidence>
<keyword evidence="15" id="KW-0407">Ion channel</keyword>
<dbReference type="CDD" id="cd13433">
    <property type="entry name" value="Na_channel_gate"/>
    <property type="match status" value="1"/>
</dbReference>
<feature type="domain" description="SCN5A-like C-terminal IQ motif" evidence="19">
    <location>
        <begin position="1029"/>
        <end position="1054"/>
    </location>
</feature>
<feature type="transmembrane region" description="Helical" evidence="17">
    <location>
        <begin position="659"/>
        <end position="679"/>
    </location>
</feature>
<keyword evidence="3" id="KW-0894">Sodium channel</keyword>
<dbReference type="AlphaFoldDB" id="A0A6P8HEB2"/>
<dbReference type="InParanoid" id="A0A6P8HEB2"/>
<evidence type="ECO:0000256" key="8">
    <source>
        <dbReference type="ARBA" id="ARBA00022989"/>
    </source>
</evidence>
<dbReference type="Gene3D" id="1.20.5.1190">
    <property type="entry name" value="iswi atpase"/>
    <property type="match status" value="1"/>
</dbReference>
<organism evidence="20 21">
    <name type="scientific">Actinia tenebrosa</name>
    <name type="common">Australian red waratah sea anemone</name>
    <dbReference type="NCBI Taxonomy" id="6105"/>
    <lineage>
        <taxon>Eukaryota</taxon>
        <taxon>Metazoa</taxon>
        <taxon>Cnidaria</taxon>
        <taxon>Anthozoa</taxon>
        <taxon>Hexacorallia</taxon>
        <taxon>Actiniaria</taxon>
        <taxon>Actiniidae</taxon>
        <taxon>Actinia</taxon>
    </lineage>
</organism>
<evidence type="ECO:0000256" key="6">
    <source>
        <dbReference type="ARBA" id="ARBA00022737"/>
    </source>
</evidence>
<keyword evidence="2" id="KW-0813">Transport</keyword>